<dbReference type="GO" id="GO:0016491">
    <property type="term" value="F:oxidoreductase activity"/>
    <property type="evidence" value="ECO:0007669"/>
    <property type="project" value="UniProtKB-KW"/>
</dbReference>
<dbReference type="Proteomes" id="UP001445335">
    <property type="component" value="Unassembled WGS sequence"/>
</dbReference>
<dbReference type="PANTHER" id="PTHR43677">
    <property type="entry name" value="SHORT-CHAIN DEHYDROGENASE/REDUCTASE"/>
    <property type="match status" value="1"/>
</dbReference>
<dbReference type="InterPro" id="IPR013154">
    <property type="entry name" value="ADH-like_N"/>
</dbReference>
<dbReference type="Pfam" id="PF00106">
    <property type="entry name" value="adh_short"/>
    <property type="match status" value="1"/>
</dbReference>
<reference evidence="3 4" key="1">
    <citation type="journal article" date="2024" name="Nat. Commun.">
        <title>Phylogenomics reveals the evolutionary origins of lichenization in chlorophyte algae.</title>
        <authorList>
            <person name="Puginier C."/>
            <person name="Libourel C."/>
            <person name="Otte J."/>
            <person name="Skaloud P."/>
            <person name="Haon M."/>
            <person name="Grisel S."/>
            <person name="Petersen M."/>
            <person name="Berrin J.G."/>
            <person name="Delaux P.M."/>
            <person name="Dal Grande F."/>
            <person name="Keller J."/>
        </authorList>
    </citation>
    <scope>NUCLEOTIDE SEQUENCE [LARGE SCALE GENOMIC DNA]</scope>
    <source>
        <strain evidence="3 4">SAG 245.80</strain>
    </source>
</reference>
<dbReference type="Gene3D" id="3.40.50.720">
    <property type="entry name" value="NAD(P)-binding Rossmann-like Domain"/>
    <property type="match status" value="2"/>
</dbReference>
<sequence>MQFSGKSVVLTGSGSGIGRELAADVDIAAARETVGLCASCPGDARAVQCDVSDDAAQEALFAEHVRRHGGVDIAILNAGIYERGDFVESEGPGWQATLKVNLLGALVGARLAARAMTSFGKPGVILFMASAGGLFPMPIAPVYAASKAALVHLTRSAAPTLARRGIRLAAVCPQPVDTPMVQTMMNAGFELPETGASLLTAARVSEATMLLLEDEAASGKLLMVHVNGKFYTWKPPGFRKSLVPVERAAAASGAGAPGAAAERAALAAWARDSIPSQGRKLQVHRLSTDFRVATRIVAERVPAASELPPGHVLVRRAFAAINASDINYTAGRYFGSTADAEKRLPFDAGFEAVGVVAALGPDVKGLAVGDAVAQMAYGAFSEWGVVPVRHALPVPSPAPEVVALLTSGLTASIGLEEAGRLRRGDTVLVTAAAGGTGQFAVQLAAQAGCMVVATCGSAAKAALLKRLGAARVINHREEVVKDVLKREFPKGMDVVWEAVGGEMLATGVHALARGGRLVVIGAVSQYAAGWAPGALPPGTPELLLWRSATLTGFFLLHYTHLYRKHLQRLVAAWRSGRLHVALDPTPFRGLEAVAEAEDLLLSGGSVGKIVVQLSAEAPPRGDSSFSKL</sequence>
<protein>
    <recommendedName>
        <fullName evidence="2">Enoyl reductase (ER) domain-containing protein</fullName>
    </recommendedName>
</protein>
<dbReference type="InterPro" id="IPR051397">
    <property type="entry name" value="Zn-ADH-like_protein"/>
</dbReference>
<gene>
    <name evidence="3" type="ORF">WJX81_003401</name>
</gene>
<name>A0AAW1RBL3_9CHLO</name>
<dbReference type="InterPro" id="IPR002347">
    <property type="entry name" value="SDR_fam"/>
</dbReference>
<dbReference type="InterPro" id="IPR020904">
    <property type="entry name" value="Sc_DH/Rdtase_CS"/>
</dbReference>
<evidence type="ECO:0000259" key="2">
    <source>
        <dbReference type="SMART" id="SM00829"/>
    </source>
</evidence>
<dbReference type="Pfam" id="PF00107">
    <property type="entry name" value="ADH_zinc_N"/>
    <property type="match status" value="1"/>
</dbReference>
<dbReference type="FunFam" id="3.40.50.720:FF:000121">
    <property type="entry name" value="Prostaglandin reductase 2"/>
    <property type="match status" value="1"/>
</dbReference>
<keyword evidence="4" id="KW-1185">Reference proteome</keyword>
<dbReference type="GO" id="GO:0005739">
    <property type="term" value="C:mitochondrion"/>
    <property type="evidence" value="ECO:0007669"/>
    <property type="project" value="TreeGrafter"/>
</dbReference>
<evidence type="ECO:0000313" key="3">
    <source>
        <dbReference type="EMBL" id="KAK9830597.1"/>
    </source>
</evidence>
<dbReference type="Gene3D" id="3.90.180.10">
    <property type="entry name" value="Medium-chain alcohol dehydrogenases, catalytic domain"/>
    <property type="match status" value="1"/>
</dbReference>
<dbReference type="InterPro" id="IPR036291">
    <property type="entry name" value="NAD(P)-bd_dom_sf"/>
</dbReference>
<dbReference type="SMART" id="SM00829">
    <property type="entry name" value="PKS_ER"/>
    <property type="match status" value="1"/>
</dbReference>
<accession>A0AAW1RBL3</accession>
<evidence type="ECO:0000256" key="1">
    <source>
        <dbReference type="ARBA" id="ARBA00023002"/>
    </source>
</evidence>
<dbReference type="PROSITE" id="PS00061">
    <property type="entry name" value="ADH_SHORT"/>
    <property type="match status" value="1"/>
</dbReference>
<dbReference type="Pfam" id="PF08240">
    <property type="entry name" value="ADH_N"/>
    <property type="match status" value="1"/>
</dbReference>
<proteinExistence type="predicted"/>
<keyword evidence="1" id="KW-0560">Oxidoreductase</keyword>
<dbReference type="AlphaFoldDB" id="A0AAW1RBL3"/>
<dbReference type="InterPro" id="IPR020843">
    <property type="entry name" value="ER"/>
</dbReference>
<dbReference type="EMBL" id="JALJOU010000050">
    <property type="protein sequence ID" value="KAK9830597.1"/>
    <property type="molecule type" value="Genomic_DNA"/>
</dbReference>
<dbReference type="InterPro" id="IPR011032">
    <property type="entry name" value="GroES-like_sf"/>
</dbReference>
<dbReference type="SUPFAM" id="SSF50129">
    <property type="entry name" value="GroES-like"/>
    <property type="match status" value="1"/>
</dbReference>
<organism evidence="3 4">
    <name type="scientific">Elliptochloris bilobata</name>
    <dbReference type="NCBI Taxonomy" id="381761"/>
    <lineage>
        <taxon>Eukaryota</taxon>
        <taxon>Viridiplantae</taxon>
        <taxon>Chlorophyta</taxon>
        <taxon>core chlorophytes</taxon>
        <taxon>Trebouxiophyceae</taxon>
        <taxon>Trebouxiophyceae incertae sedis</taxon>
        <taxon>Elliptochloris clade</taxon>
        <taxon>Elliptochloris</taxon>
    </lineage>
</organism>
<dbReference type="PRINTS" id="PR00081">
    <property type="entry name" value="GDHRDH"/>
</dbReference>
<dbReference type="PRINTS" id="PR00080">
    <property type="entry name" value="SDRFAMILY"/>
</dbReference>
<dbReference type="PANTHER" id="PTHR43677:SF3">
    <property type="entry name" value="PROSTAGLANDIN REDUCTASE 3"/>
    <property type="match status" value="1"/>
</dbReference>
<dbReference type="InterPro" id="IPR013149">
    <property type="entry name" value="ADH-like_C"/>
</dbReference>
<dbReference type="SUPFAM" id="SSF51735">
    <property type="entry name" value="NAD(P)-binding Rossmann-fold domains"/>
    <property type="match status" value="2"/>
</dbReference>
<comment type="caution">
    <text evidence="3">The sequence shown here is derived from an EMBL/GenBank/DDBJ whole genome shotgun (WGS) entry which is preliminary data.</text>
</comment>
<feature type="domain" description="Enoyl reductase (ER)" evidence="2">
    <location>
        <begin position="293"/>
        <end position="611"/>
    </location>
</feature>
<evidence type="ECO:0000313" key="4">
    <source>
        <dbReference type="Proteomes" id="UP001445335"/>
    </source>
</evidence>